<comment type="caution">
    <text evidence="2">The sequence shown here is derived from an EMBL/GenBank/DDBJ whole genome shotgun (WGS) entry which is preliminary data.</text>
</comment>
<evidence type="ECO:0000313" key="3">
    <source>
        <dbReference type="Proteomes" id="UP000295341"/>
    </source>
</evidence>
<organism evidence="2 3">
    <name type="scientific">Panacagrimonas perspica</name>
    <dbReference type="NCBI Taxonomy" id="381431"/>
    <lineage>
        <taxon>Bacteria</taxon>
        <taxon>Pseudomonadati</taxon>
        <taxon>Pseudomonadota</taxon>
        <taxon>Gammaproteobacteria</taxon>
        <taxon>Nevskiales</taxon>
        <taxon>Nevskiaceae</taxon>
        <taxon>Panacagrimonas</taxon>
    </lineage>
</organism>
<evidence type="ECO:0000313" key="2">
    <source>
        <dbReference type="EMBL" id="TDU31995.1"/>
    </source>
</evidence>
<evidence type="ECO:0000256" key="1">
    <source>
        <dbReference type="SAM" id="MobiDB-lite"/>
    </source>
</evidence>
<feature type="region of interest" description="Disordered" evidence="1">
    <location>
        <begin position="80"/>
        <end position="119"/>
    </location>
</feature>
<dbReference type="EMBL" id="SOBT01000008">
    <property type="protein sequence ID" value="TDU31995.1"/>
    <property type="molecule type" value="Genomic_DNA"/>
</dbReference>
<reference evidence="2 3" key="1">
    <citation type="submission" date="2019-03" db="EMBL/GenBank/DDBJ databases">
        <title>Genomic Encyclopedia of Type Strains, Phase IV (KMG-IV): sequencing the most valuable type-strain genomes for metagenomic binning, comparative biology and taxonomic classification.</title>
        <authorList>
            <person name="Goeker M."/>
        </authorList>
    </citation>
    <scope>NUCLEOTIDE SEQUENCE [LARGE SCALE GENOMIC DNA]</scope>
    <source>
        <strain evidence="2 3">DSM 26377</strain>
    </source>
</reference>
<evidence type="ECO:0008006" key="4">
    <source>
        <dbReference type="Google" id="ProtNLM"/>
    </source>
</evidence>
<gene>
    <name evidence="2" type="ORF">DFR24_1380</name>
</gene>
<keyword evidence="3" id="KW-1185">Reference proteome</keyword>
<dbReference type="RefSeq" id="WP_168710402.1">
    <property type="nucleotide sequence ID" value="NZ_MWIN01000004.1"/>
</dbReference>
<proteinExistence type="predicted"/>
<feature type="compositionally biased region" description="Basic residues" evidence="1">
    <location>
        <begin position="109"/>
        <end position="119"/>
    </location>
</feature>
<protein>
    <recommendedName>
        <fullName evidence="4">Ankyrin repeat protein</fullName>
    </recommendedName>
</protein>
<sequence length="119" mass="12850">MGRDRYVSTFKEENLGAQLQPAGYLARCDSILDGRARAAMPAKGTDLDIRAARGNRPTVLMAAADAGKLDRVRELLALGARSGRGRRPGRGAGATRIVPRQLPGQRVRTVSRSRPGSRR</sequence>
<name>A0A4R7PCX5_9GAMM</name>
<accession>A0A4R7PCX5</accession>
<dbReference type="Proteomes" id="UP000295341">
    <property type="component" value="Unassembled WGS sequence"/>
</dbReference>
<dbReference type="AlphaFoldDB" id="A0A4R7PCX5"/>